<evidence type="ECO:0008006" key="3">
    <source>
        <dbReference type="Google" id="ProtNLM"/>
    </source>
</evidence>
<comment type="caution">
    <text evidence="1">The sequence shown here is derived from an EMBL/GenBank/DDBJ whole genome shotgun (WGS) entry which is preliminary data.</text>
</comment>
<accession>A0ABS5D6X8</accession>
<name>A0ABS5D6X8_9FLAO</name>
<dbReference type="RefSeq" id="WP_210791515.1">
    <property type="nucleotide sequence ID" value="NZ_JAGPXB010000017.1"/>
</dbReference>
<gene>
    <name evidence="1" type="ORF">KBJ98_13855</name>
</gene>
<keyword evidence="2" id="KW-1185">Reference proteome</keyword>
<dbReference type="EMBL" id="JAGPXB010000017">
    <property type="protein sequence ID" value="MBQ0909794.1"/>
    <property type="molecule type" value="Genomic_DNA"/>
</dbReference>
<dbReference type="Proteomes" id="UP000679008">
    <property type="component" value="Unassembled WGS sequence"/>
</dbReference>
<protein>
    <recommendedName>
        <fullName evidence="3">Antitoxin SocA-like Panacea domain-containing protein</fullName>
    </recommendedName>
</protein>
<evidence type="ECO:0000313" key="1">
    <source>
        <dbReference type="EMBL" id="MBQ0909794.1"/>
    </source>
</evidence>
<organism evidence="1 2">
    <name type="scientific">Flavobacterium erciyesense</name>
    <dbReference type="NCBI Taxonomy" id="2825842"/>
    <lineage>
        <taxon>Bacteria</taxon>
        <taxon>Pseudomonadati</taxon>
        <taxon>Bacteroidota</taxon>
        <taxon>Flavobacteriia</taxon>
        <taxon>Flavobacteriales</taxon>
        <taxon>Flavobacteriaceae</taxon>
        <taxon>Flavobacterium</taxon>
    </lineage>
</organism>
<sequence>MENSIEIFKNVVFHLRDWYMKENNIVSIEDFNRNNDFSILKLIKLHFFVIAINSDKDDLLLNENEFWAMPYGPVETTVYTRIRINKNFNEFILSNDNITFTGNKPLINQNVESKILSSIEILMELEPRLVFADAGTLVDLSHKWNCWRKNYMLARARNSYSSIIPKEDITKDIKVINLDLV</sequence>
<evidence type="ECO:0000313" key="2">
    <source>
        <dbReference type="Proteomes" id="UP000679008"/>
    </source>
</evidence>
<proteinExistence type="predicted"/>
<reference evidence="1 2" key="1">
    <citation type="submission" date="2021-04" db="EMBL/GenBank/DDBJ databases">
        <title>Description of novel Flavobacterium sp. F-328.</title>
        <authorList>
            <person name="Saticioglu I.B."/>
        </authorList>
    </citation>
    <scope>NUCLEOTIDE SEQUENCE [LARGE SCALE GENOMIC DNA]</scope>
    <source>
        <strain evidence="1 2">F-328</strain>
    </source>
</reference>